<feature type="active site" description="Nucleophile" evidence="5">
    <location>
        <position position="276"/>
    </location>
</feature>
<organism evidence="8 9">
    <name type="scientific">Actomonas aquatica</name>
    <dbReference type="NCBI Taxonomy" id="2866162"/>
    <lineage>
        <taxon>Bacteria</taxon>
        <taxon>Pseudomonadati</taxon>
        <taxon>Verrucomicrobiota</taxon>
        <taxon>Opitutia</taxon>
        <taxon>Opitutales</taxon>
        <taxon>Opitutaceae</taxon>
        <taxon>Actomonas</taxon>
    </lineage>
</organism>
<dbReference type="Pfam" id="PF00331">
    <property type="entry name" value="Glyco_hydro_10"/>
    <property type="match status" value="1"/>
</dbReference>
<keyword evidence="4 6" id="KW-0624">Polysaccharide degradation</keyword>
<keyword evidence="3 6" id="KW-0326">Glycosidase</keyword>
<feature type="domain" description="GH10" evidence="7">
    <location>
        <begin position="35"/>
        <end position="385"/>
    </location>
</feature>
<gene>
    <name evidence="8" type="ORF">K1X11_000450</name>
</gene>
<evidence type="ECO:0000313" key="9">
    <source>
        <dbReference type="Proteomes" id="UP000738431"/>
    </source>
</evidence>
<dbReference type="EC" id="3.2.1.8" evidence="6"/>
<dbReference type="Proteomes" id="UP000738431">
    <property type="component" value="Chromosome"/>
</dbReference>
<dbReference type="InterPro" id="IPR044846">
    <property type="entry name" value="GH10"/>
</dbReference>
<dbReference type="PANTHER" id="PTHR31490:SF90">
    <property type="entry name" value="ENDO-1,4-BETA-XYLANASE A"/>
    <property type="match status" value="1"/>
</dbReference>
<dbReference type="Gene3D" id="3.20.20.80">
    <property type="entry name" value="Glycosidases"/>
    <property type="match status" value="1"/>
</dbReference>
<dbReference type="InterPro" id="IPR001000">
    <property type="entry name" value="GH10_dom"/>
</dbReference>
<evidence type="ECO:0000256" key="6">
    <source>
        <dbReference type="RuleBase" id="RU361174"/>
    </source>
</evidence>
<evidence type="ECO:0000256" key="2">
    <source>
        <dbReference type="ARBA" id="ARBA00023277"/>
    </source>
</evidence>
<evidence type="ECO:0000256" key="3">
    <source>
        <dbReference type="ARBA" id="ARBA00023295"/>
    </source>
</evidence>
<evidence type="ECO:0000256" key="4">
    <source>
        <dbReference type="ARBA" id="ARBA00023326"/>
    </source>
</evidence>
<dbReference type="SUPFAM" id="SSF51445">
    <property type="entry name" value="(Trans)glycosidases"/>
    <property type="match status" value="1"/>
</dbReference>
<reference evidence="8 9" key="1">
    <citation type="submission" date="2023-12" db="EMBL/GenBank/DDBJ databases">
        <title>Description of an unclassified Opitutus bacterium of Verrucomicrobiota.</title>
        <authorList>
            <person name="Zhang D.-F."/>
        </authorList>
    </citation>
    <scope>NUCLEOTIDE SEQUENCE [LARGE SCALE GENOMIC DNA]</scope>
    <source>
        <strain evidence="8 9">WL0086</strain>
    </source>
</reference>
<evidence type="ECO:0000313" key="8">
    <source>
        <dbReference type="EMBL" id="WRQ87857.1"/>
    </source>
</evidence>
<dbReference type="SMART" id="SM00633">
    <property type="entry name" value="Glyco_10"/>
    <property type="match status" value="1"/>
</dbReference>
<evidence type="ECO:0000256" key="1">
    <source>
        <dbReference type="ARBA" id="ARBA00022801"/>
    </source>
</evidence>
<dbReference type="PANTHER" id="PTHR31490">
    <property type="entry name" value="GLYCOSYL HYDROLASE"/>
    <property type="match status" value="1"/>
</dbReference>
<keyword evidence="9" id="KW-1185">Reference proteome</keyword>
<dbReference type="PROSITE" id="PS00591">
    <property type="entry name" value="GH10_1"/>
    <property type="match status" value="1"/>
</dbReference>
<proteinExistence type="inferred from homology"/>
<comment type="similarity">
    <text evidence="6">Belongs to the glycosyl hydrolase 10 (cellulase F) family.</text>
</comment>
<dbReference type="PRINTS" id="PR00134">
    <property type="entry name" value="GLHYDRLASE10"/>
</dbReference>
<dbReference type="InterPro" id="IPR031158">
    <property type="entry name" value="GH10_AS"/>
</dbReference>
<keyword evidence="2 6" id="KW-0119">Carbohydrate metabolism</keyword>
<dbReference type="RefSeq" id="WP_221029101.1">
    <property type="nucleotide sequence ID" value="NZ_CP139781.1"/>
</dbReference>
<dbReference type="PROSITE" id="PS51760">
    <property type="entry name" value="GH10_2"/>
    <property type="match status" value="1"/>
</dbReference>
<dbReference type="EMBL" id="CP139781">
    <property type="protein sequence ID" value="WRQ87857.1"/>
    <property type="molecule type" value="Genomic_DNA"/>
</dbReference>
<keyword evidence="1 6" id="KW-0378">Hydrolase</keyword>
<sequence length="389" mass="43686">MTLPFFCAPNRCARLIRGLTGTIGILGGVAVATATQPATTLRDAYAGKFRIGSTVNGWYLRDLSNPALQISAQQFDTVTSANAMKWGVFNPEPGVYHYEYVQPYIDFAEAHDLYTIGHCLFWHSQTPDWVYEDAEGNPLSRDALLARMRERARLYAERWGDAIDLWDVVNESIESDGSKRQSKFNQIIGDDFEEQAFRIAAEFFPDAKLIYNDYGMTEPGRRAGVVAMVEDFKAKGVRIDGIGLQGHWSMHRPTITEIEESILHLASTGLPLHITELDVDFLGRDQFFGADGANVDLAARQATPENNPFPDGLPAAEQERLADRYAEIFALLLKHADKIERVTFWGVTDADSWLNNWPARGRTNYPLLFDREGQPKPAFHRVLELATTP</sequence>
<dbReference type="InterPro" id="IPR017853">
    <property type="entry name" value="GH"/>
</dbReference>
<comment type="catalytic activity">
    <reaction evidence="6">
        <text>Endohydrolysis of (1-&gt;4)-beta-D-xylosidic linkages in xylans.</text>
        <dbReference type="EC" id="3.2.1.8"/>
    </reaction>
</comment>
<protein>
    <recommendedName>
        <fullName evidence="6">Beta-xylanase</fullName>
        <ecNumber evidence="6">3.2.1.8</ecNumber>
    </recommendedName>
</protein>
<name>A0ABZ1C8X2_9BACT</name>
<accession>A0ABZ1C8X2</accession>
<evidence type="ECO:0000259" key="7">
    <source>
        <dbReference type="PROSITE" id="PS51760"/>
    </source>
</evidence>
<evidence type="ECO:0000256" key="5">
    <source>
        <dbReference type="PROSITE-ProRule" id="PRU10061"/>
    </source>
</evidence>